<sequence length="225" mass="24877">MDTWIPYSSSIDRSSLVFVGTDYDGSPMYVGRAHHSGDLIPGKLLSSTHRCHVPYDGHEFSLEISEVLFNNNNNYAWVASSNGNIPPNAVPGGQTSSGEILYVGRATHNGLVTPGKIHPSHRCLYLPFGWKEHSYSNYEVLVKQSHNCVPPPIAVCPPIHPPFFPPKNPPCNCHNRPHHGNPLCHCRPVSPSPIAVCPPPIQLPVCPPFRPNHHHGHHGHKHRKC</sequence>
<name>A0A9N9WMZ5_9DIPT</name>
<accession>A0A9N9WMZ5</accession>
<dbReference type="SMART" id="SM00696">
    <property type="entry name" value="DM9"/>
    <property type="match status" value="2"/>
</dbReference>
<dbReference type="Pfam" id="PF11901">
    <property type="entry name" value="DM9"/>
    <property type="match status" value="1"/>
</dbReference>
<dbReference type="Proteomes" id="UP001153620">
    <property type="component" value="Chromosome 2"/>
</dbReference>
<dbReference type="PANTHER" id="PTHR31649:SF1">
    <property type="entry name" value="FARNESOIC ACID O-METHYL TRANSFERASE DOMAIN-CONTAINING PROTEIN"/>
    <property type="match status" value="1"/>
</dbReference>
<proteinExistence type="predicted"/>
<evidence type="ECO:0000313" key="2">
    <source>
        <dbReference type="Proteomes" id="UP001153620"/>
    </source>
</evidence>
<reference evidence="1" key="1">
    <citation type="submission" date="2022-01" db="EMBL/GenBank/DDBJ databases">
        <authorList>
            <person name="King R."/>
        </authorList>
    </citation>
    <scope>NUCLEOTIDE SEQUENCE</scope>
</reference>
<dbReference type="InterPro" id="IPR006616">
    <property type="entry name" value="DM9_repeat"/>
</dbReference>
<dbReference type="EMBL" id="OU895878">
    <property type="protein sequence ID" value="CAG9802039.1"/>
    <property type="molecule type" value="Genomic_DNA"/>
</dbReference>
<reference evidence="1" key="2">
    <citation type="submission" date="2022-10" db="EMBL/GenBank/DDBJ databases">
        <authorList>
            <consortium name="ENA_rothamsted_submissions"/>
            <consortium name="culmorum"/>
            <person name="King R."/>
        </authorList>
    </citation>
    <scope>NUCLEOTIDE SEQUENCE</scope>
</reference>
<dbReference type="PANTHER" id="PTHR31649">
    <property type="entry name" value="AGAP009604-PA"/>
    <property type="match status" value="1"/>
</dbReference>
<keyword evidence="2" id="KW-1185">Reference proteome</keyword>
<protein>
    <submittedName>
        <fullName evidence="1">Uncharacterized protein</fullName>
    </submittedName>
</protein>
<dbReference type="AlphaFoldDB" id="A0A9N9WMZ5"/>
<organism evidence="1 2">
    <name type="scientific">Chironomus riparius</name>
    <dbReference type="NCBI Taxonomy" id="315576"/>
    <lineage>
        <taxon>Eukaryota</taxon>
        <taxon>Metazoa</taxon>
        <taxon>Ecdysozoa</taxon>
        <taxon>Arthropoda</taxon>
        <taxon>Hexapoda</taxon>
        <taxon>Insecta</taxon>
        <taxon>Pterygota</taxon>
        <taxon>Neoptera</taxon>
        <taxon>Endopterygota</taxon>
        <taxon>Diptera</taxon>
        <taxon>Nematocera</taxon>
        <taxon>Chironomoidea</taxon>
        <taxon>Chironomidae</taxon>
        <taxon>Chironominae</taxon>
        <taxon>Chironomus</taxon>
    </lineage>
</organism>
<gene>
    <name evidence="1" type="ORF">CHIRRI_LOCUS4955</name>
</gene>
<dbReference type="OrthoDB" id="1925699at2759"/>
<evidence type="ECO:0000313" key="1">
    <source>
        <dbReference type="EMBL" id="CAG9802039.1"/>
    </source>
</evidence>